<evidence type="ECO:0000313" key="1">
    <source>
        <dbReference type="EMBL" id="KAL2731467.1"/>
    </source>
</evidence>
<proteinExistence type="predicted"/>
<reference evidence="1 2" key="1">
    <citation type="journal article" date="2024" name="Ann. Entomol. Soc. Am.">
        <title>Genomic analyses of the southern and eastern yellowjacket wasps (Hymenoptera: Vespidae) reveal evolutionary signatures of social life.</title>
        <authorList>
            <person name="Catto M.A."/>
            <person name="Caine P.B."/>
            <person name="Orr S.E."/>
            <person name="Hunt B.G."/>
            <person name="Goodisman M.A.D."/>
        </authorList>
    </citation>
    <scope>NUCLEOTIDE SEQUENCE [LARGE SCALE GENOMIC DNA]</scope>
    <source>
        <strain evidence="1">233</strain>
        <tissue evidence="1">Head and thorax</tissue>
    </source>
</reference>
<sequence>MNDDISWCRLMASCLSYVRENIILYSLSFRSYHLLVTKRIKSCDIIIKEEKTLYRRSKNMRFQEIGINFCKF</sequence>
<accession>A0ABD2BFD8</accession>
<dbReference type="EMBL" id="JAUDFV010000105">
    <property type="protein sequence ID" value="KAL2731467.1"/>
    <property type="molecule type" value="Genomic_DNA"/>
</dbReference>
<evidence type="ECO:0000313" key="2">
    <source>
        <dbReference type="Proteomes" id="UP001607302"/>
    </source>
</evidence>
<comment type="caution">
    <text evidence="1">The sequence shown here is derived from an EMBL/GenBank/DDBJ whole genome shotgun (WGS) entry which is preliminary data.</text>
</comment>
<name>A0ABD2BFD8_VESSQ</name>
<dbReference type="Proteomes" id="UP001607302">
    <property type="component" value="Unassembled WGS sequence"/>
</dbReference>
<keyword evidence="2" id="KW-1185">Reference proteome</keyword>
<organism evidence="1 2">
    <name type="scientific">Vespula squamosa</name>
    <name type="common">Southern yellow jacket</name>
    <name type="synonym">Wasp</name>
    <dbReference type="NCBI Taxonomy" id="30214"/>
    <lineage>
        <taxon>Eukaryota</taxon>
        <taxon>Metazoa</taxon>
        <taxon>Ecdysozoa</taxon>
        <taxon>Arthropoda</taxon>
        <taxon>Hexapoda</taxon>
        <taxon>Insecta</taxon>
        <taxon>Pterygota</taxon>
        <taxon>Neoptera</taxon>
        <taxon>Endopterygota</taxon>
        <taxon>Hymenoptera</taxon>
        <taxon>Apocrita</taxon>
        <taxon>Aculeata</taxon>
        <taxon>Vespoidea</taxon>
        <taxon>Vespidae</taxon>
        <taxon>Vespinae</taxon>
        <taxon>Vespula</taxon>
    </lineage>
</organism>
<gene>
    <name evidence="1" type="ORF">V1478_005012</name>
</gene>
<dbReference type="AlphaFoldDB" id="A0ABD2BFD8"/>
<protein>
    <submittedName>
        <fullName evidence="1">Uncharacterized protein</fullName>
    </submittedName>
</protein>